<sequence>MVGPVRRVNRTGLGAALRELRETSGLEAKAVARSAVMSRSKLSKIENGHTAPSVTDVDCILTALGVSAEVKAEYMAAAREAATEVTAWRLVGRLGYSRKQQQIQALESSMSLLRLFQPSVIPGLLQTPEYVRAIFNRKNLTQEQLERTIGARLTRQRVLYAEGKRFRFLITESVLRWRIVSPLMMVGQLDRLVSLSRLPNVAIGIVPFSTRQRDFAGHSFVLKDDRMVTVETGHAELVVTDPRDIALYVDKFDRFSEVALHGDEMRTFVTGIRDAYLREQETG</sequence>
<dbReference type="AlphaFoldDB" id="A0A3M2LMY1"/>
<proteinExistence type="predicted"/>
<gene>
    <name evidence="2" type="ORF">EBN88_16115</name>
</gene>
<protein>
    <submittedName>
        <fullName evidence="2">XRE family transcriptional regulator</fullName>
    </submittedName>
</protein>
<dbReference type="InterPro" id="IPR043917">
    <property type="entry name" value="DUF5753"/>
</dbReference>
<name>A0A3M2LMY1_9ACTN</name>
<dbReference type="EMBL" id="RFFJ01000084">
    <property type="protein sequence ID" value="RMI38797.1"/>
    <property type="molecule type" value="Genomic_DNA"/>
</dbReference>
<dbReference type="SMART" id="SM00530">
    <property type="entry name" value="HTH_XRE"/>
    <property type="match status" value="1"/>
</dbReference>
<dbReference type="Pfam" id="PF13560">
    <property type="entry name" value="HTH_31"/>
    <property type="match status" value="1"/>
</dbReference>
<dbReference type="SUPFAM" id="SSF47413">
    <property type="entry name" value="lambda repressor-like DNA-binding domains"/>
    <property type="match status" value="1"/>
</dbReference>
<dbReference type="Proteomes" id="UP000278673">
    <property type="component" value="Unassembled WGS sequence"/>
</dbReference>
<keyword evidence="3" id="KW-1185">Reference proteome</keyword>
<reference evidence="2 3" key="1">
    <citation type="submission" date="2018-10" db="EMBL/GenBank/DDBJ databases">
        <title>Isolation, diversity and antifungal activity of actinobacteria from wheat.</title>
        <authorList>
            <person name="Han C."/>
        </authorList>
    </citation>
    <scope>NUCLEOTIDE SEQUENCE [LARGE SCALE GENOMIC DNA]</scope>
    <source>
        <strain evidence="2 3">NEAU-YY642</strain>
    </source>
</reference>
<evidence type="ECO:0000259" key="1">
    <source>
        <dbReference type="PROSITE" id="PS50943"/>
    </source>
</evidence>
<organism evidence="2 3">
    <name type="scientific">Streptomyces triticirhizae</name>
    <dbReference type="NCBI Taxonomy" id="2483353"/>
    <lineage>
        <taxon>Bacteria</taxon>
        <taxon>Bacillati</taxon>
        <taxon>Actinomycetota</taxon>
        <taxon>Actinomycetes</taxon>
        <taxon>Kitasatosporales</taxon>
        <taxon>Streptomycetaceae</taxon>
        <taxon>Streptomyces</taxon>
    </lineage>
</organism>
<evidence type="ECO:0000313" key="2">
    <source>
        <dbReference type="EMBL" id="RMI38797.1"/>
    </source>
</evidence>
<dbReference type="Pfam" id="PF19054">
    <property type="entry name" value="DUF5753"/>
    <property type="match status" value="1"/>
</dbReference>
<dbReference type="CDD" id="cd00093">
    <property type="entry name" value="HTH_XRE"/>
    <property type="match status" value="1"/>
</dbReference>
<dbReference type="Gene3D" id="1.10.260.40">
    <property type="entry name" value="lambda repressor-like DNA-binding domains"/>
    <property type="match status" value="1"/>
</dbReference>
<dbReference type="InterPro" id="IPR010982">
    <property type="entry name" value="Lambda_DNA-bd_dom_sf"/>
</dbReference>
<comment type="caution">
    <text evidence="2">The sequence shown here is derived from an EMBL/GenBank/DDBJ whole genome shotgun (WGS) entry which is preliminary data.</text>
</comment>
<dbReference type="InterPro" id="IPR001387">
    <property type="entry name" value="Cro/C1-type_HTH"/>
</dbReference>
<accession>A0A3M2LMY1</accession>
<dbReference type="PROSITE" id="PS50943">
    <property type="entry name" value="HTH_CROC1"/>
    <property type="match status" value="1"/>
</dbReference>
<evidence type="ECO:0000313" key="3">
    <source>
        <dbReference type="Proteomes" id="UP000278673"/>
    </source>
</evidence>
<feature type="domain" description="HTH cro/C1-type" evidence="1">
    <location>
        <begin position="17"/>
        <end position="71"/>
    </location>
</feature>
<dbReference type="GO" id="GO:0003677">
    <property type="term" value="F:DNA binding"/>
    <property type="evidence" value="ECO:0007669"/>
    <property type="project" value="InterPro"/>
</dbReference>